<protein>
    <submittedName>
        <fullName evidence="1">Uncharacterized protein</fullName>
    </submittedName>
</protein>
<dbReference type="PATRIC" id="fig|913242.3.peg.4440"/>
<sequence>MQAAHRQFAGECRPRIASSPSPAMCVASVVLPTPPFWLRNAKIMARPSELESRPGRAVSWLSTETARFY</sequence>
<comment type="caution">
    <text evidence="1">The sequence shown here is derived from an EMBL/GenBank/DDBJ whole genome shotgun (WGS) entry which is preliminary data.</text>
</comment>
<evidence type="ECO:0000313" key="2">
    <source>
        <dbReference type="Proteomes" id="UP000003221"/>
    </source>
</evidence>
<dbReference type="EMBL" id="AFCS01001143">
    <property type="protein sequence ID" value="EHC73813.1"/>
    <property type="molecule type" value="Genomic_DNA"/>
</dbReference>
<reference evidence="1 2" key="1">
    <citation type="journal article" date="2011" name="BMC Genomics">
        <title>Genome sequencing reveals diversification of virulence factor content and possible host adaptation in distinct subpopulations of Salmonella enterica.</title>
        <authorList>
            <person name="den Bakker H.C."/>
            <person name="Moreno Switt A.I."/>
            <person name="Govoni G."/>
            <person name="Cummings C.A."/>
            <person name="Ranieri M.L."/>
            <person name="Degoricija L."/>
            <person name="Hoelzer K."/>
            <person name="Rodriguez-Rivera L.D."/>
            <person name="Brown S."/>
            <person name="Bolchacova E."/>
            <person name="Furtado M.R."/>
            <person name="Wiedmann M."/>
        </authorList>
    </citation>
    <scope>NUCLEOTIDE SEQUENCE [LARGE SCALE GENOMIC DNA]</scope>
    <source>
        <strain evidence="1 2">S5-403</strain>
    </source>
</reference>
<name>G5Q9L9_SALMO</name>
<organism evidence="1 2">
    <name type="scientific">Salmonella enterica subsp. enterica serovar Montevideo str. S5-403</name>
    <dbReference type="NCBI Taxonomy" id="913242"/>
    <lineage>
        <taxon>Bacteria</taxon>
        <taxon>Pseudomonadati</taxon>
        <taxon>Pseudomonadota</taxon>
        <taxon>Gammaproteobacteria</taxon>
        <taxon>Enterobacterales</taxon>
        <taxon>Enterobacteriaceae</taxon>
        <taxon>Salmonella</taxon>
    </lineage>
</organism>
<dbReference type="Proteomes" id="UP000003221">
    <property type="component" value="Unassembled WGS sequence"/>
</dbReference>
<gene>
    <name evidence="1" type="ORF">LTSEMON_5130</name>
</gene>
<accession>G5Q9L9</accession>
<dbReference type="AlphaFoldDB" id="G5Q9L9"/>
<evidence type="ECO:0000313" key="1">
    <source>
        <dbReference type="EMBL" id="EHC73813.1"/>
    </source>
</evidence>
<proteinExistence type="predicted"/>